<dbReference type="InterPro" id="IPR017871">
    <property type="entry name" value="ABC_transporter-like_CS"/>
</dbReference>
<evidence type="ECO:0000256" key="1">
    <source>
        <dbReference type="ARBA" id="ARBA00004496"/>
    </source>
</evidence>
<evidence type="ECO:0000256" key="10">
    <source>
        <dbReference type="ARBA" id="ARBA00022840"/>
    </source>
</evidence>
<dbReference type="Pfam" id="PF00005">
    <property type="entry name" value="ABC_tran"/>
    <property type="match status" value="1"/>
</dbReference>
<dbReference type="OrthoDB" id="9809851at2"/>
<accession>A0A6N8DM43</accession>
<evidence type="ECO:0000256" key="11">
    <source>
        <dbReference type="ARBA" id="ARBA00022881"/>
    </source>
</evidence>
<keyword evidence="4 18" id="KW-0677">Repeat</keyword>
<keyword evidence="8 18" id="KW-0863">Zinc-finger</keyword>
<evidence type="ECO:0000256" key="5">
    <source>
        <dbReference type="ARBA" id="ARBA00022741"/>
    </source>
</evidence>
<evidence type="ECO:0000259" key="19">
    <source>
        <dbReference type="PROSITE" id="PS50893"/>
    </source>
</evidence>
<evidence type="ECO:0000256" key="6">
    <source>
        <dbReference type="ARBA" id="ARBA00022763"/>
    </source>
</evidence>
<keyword evidence="3 18" id="KW-0479">Metal-binding</keyword>
<dbReference type="NCBIfam" id="TIGR00630">
    <property type="entry name" value="uvra"/>
    <property type="match status" value="1"/>
</dbReference>
<dbReference type="GO" id="GO:0009381">
    <property type="term" value="F:excinuclease ABC activity"/>
    <property type="evidence" value="ECO:0007669"/>
    <property type="project" value="UniProtKB-UniRule"/>
</dbReference>
<dbReference type="Pfam" id="PF17755">
    <property type="entry name" value="UvrA_DNA-bind"/>
    <property type="match status" value="1"/>
</dbReference>
<dbReference type="GO" id="GO:0006289">
    <property type="term" value="P:nucleotide-excision repair"/>
    <property type="evidence" value="ECO:0007669"/>
    <property type="project" value="UniProtKB-UniRule"/>
</dbReference>
<dbReference type="PANTHER" id="PTHR43152:SF3">
    <property type="entry name" value="UVRABC SYSTEM PROTEIN A"/>
    <property type="match status" value="1"/>
</dbReference>
<evidence type="ECO:0000256" key="17">
    <source>
        <dbReference type="ARBA" id="ARBA00042156"/>
    </source>
</evidence>
<keyword evidence="12 18" id="KW-0238">DNA-binding</keyword>
<protein>
    <recommendedName>
        <fullName evidence="16 18">UvrABC system protein A</fullName>
        <shortName evidence="18">UvrA protein</shortName>
    </recommendedName>
    <alternativeName>
        <fullName evidence="17 18">Excinuclease ABC subunit A</fullName>
    </alternativeName>
</protein>
<dbReference type="GO" id="GO:0009380">
    <property type="term" value="C:excinuclease repair complex"/>
    <property type="evidence" value="ECO:0007669"/>
    <property type="project" value="InterPro"/>
</dbReference>
<evidence type="ECO:0000313" key="21">
    <source>
        <dbReference type="Proteomes" id="UP000439113"/>
    </source>
</evidence>
<comment type="function">
    <text evidence="18">The UvrABC repair system catalyzes the recognition and processing of DNA lesions. UvrA is an ATPase and a DNA-binding protein. A damage recognition complex composed of 2 UvrA and 2 UvrB subunits scans DNA for abnormalities. When the presence of a lesion has been verified by UvrB, the UvrA molecules dissociate.</text>
</comment>
<dbReference type="SUPFAM" id="SSF52540">
    <property type="entry name" value="P-loop containing nucleoside triphosphate hydrolases"/>
    <property type="match status" value="2"/>
</dbReference>
<evidence type="ECO:0000256" key="14">
    <source>
        <dbReference type="ARBA" id="ARBA00023236"/>
    </source>
</evidence>
<dbReference type="Gene3D" id="3.30.190.20">
    <property type="match status" value="1"/>
</dbReference>
<comment type="subcellular location">
    <subcellularLocation>
        <location evidence="1 18">Cytoplasm</location>
    </subcellularLocation>
</comment>
<feature type="zinc finger region" description="C4-type" evidence="18">
    <location>
        <begin position="773"/>
        <end position="799"/>
    </location>
</feature>
<comment type="caution">
    <text evidence="18">Lacks conserved residue(s) required for the propagation of feature annotation.</text>
</comment>
<dbReference type="EMBL" id="WNKS01000003">
    <property type="protein sequence ID" value="MTV30251.1"/>
    <property type="molecule type" value="Genomic_DNA"/>
</dbReference>
<comment type="subunit">
    <text evidence="18">Forms a heterotetramer with UvrB during the search for lesions.</text>
</comment>
<evidence type="ECO:0000256" key="7">
    <source>
        <dbReference type="ARBA" id="ARBA00022769"/>
    </source>
</evidence>
<dbReference type="NCBIfam" id="NF001503">
    <property type="entry name" value="PRK00349.1"/>
    <property type="match status" value="1"/>
</dbReference>
<evidence type="ECO:0000256" key="16">
    <source>
        <dbReference type="ARBA" id="ARBA00039316"/>
    </source>
</evidence>
<evidence type="ECO:0000256" key="9">
    <source>
        <dbReference type="ARBA" id="ARBA00022833"/>
    </source>
</evidence>
<dbReference type="GO" id="GO:0005737">
    <property type="term" value="C:cytoplasm"/>
    <property type="evidence" value="ECO:0007669"/>
    <property type="project" value="UniProtKB-SubCell"/>
</dbReference>
<dbReference type="Gene3D" id="3.40.50.300">
    <property type="entry name" value="P-loop containing nucleotide triphosphate hydrolases"/>
    <property type="match status" value="3"/>
</dbReference>
<dbReference type="PROSITE" id="PS50893">
    <property type="entry name" value="ABC_TRANSPORTER_2"/>
    <property type="match status" value="1"/>
</dbReference>
<dbReference type="GO" id="GO:0016887">
    <property type="term" value="F:ATP hydrolysis activity"/>
    <property type="evidence" value="ECO:0007669"/>
    <property type="project" value="InterPro"/>
</dbReference>
<dbReference type="RefSeq" id="WP_155444923.1">
    <property type="nucleotide sequence ID" value="NZ_JAOQNR010000003.1"/>
</dbReference>
<organism evidence="20 21">
    <name type="scientific">Rhodoblastus acidophilus</name>
    <name type="common">Rhodopseudomonas acidophila</name>
    <dbReference type="NCBI Taxonomy" id="1074"/>
    <lineage>
        <taxon>Bacteria</taxon>
        <taxon>Pseudomonadati</taxon>
        <taxon>Pseudomonadota</taxon>
        <taxon>Alphaproteobacteria</taxon>
        <taxon>Hyphomicrobiales</taxon>
        <taxon>Rhodoblastaceae</taxon>
        <taxon>Rhodoblastus</taxon>
    </lineage>
</organism>
<name>A0A6N8DM43_RHOAC</name>
<proteinExistence type="inferred from homology"/>
<keyword evidence="13 18" id="KW-0234">DNA repair</keyword>
<evidence type="ECO:0000256" key="4">
    <source>
        <dbReference type="ARBA" id="ARBA00022737"/>
    </source>
</evidence>
<dbReference type="HAMAP" id="MF_00205">
    <property type="entry name" value="UvrA"/>
    <property type="match status" value="1"/>
</dbReference>
<dbReference type="FunFam" id="3.40.50.300:FF:000028">
    <property type="entry name" value="UvrABC system protein A"/>
    <property type="match status" value="1"/>
</dbReference>
<evidence type="ECO:0000256" key="3">
    <source>
        <dbReference type="ARBA" id="ARBA00022723"/>
    </source>
</evidence>
<evidence type="ECO:0000256" key="18">
    <source>
        <dbReference type="HAMAP-Rule" id="MF_00205"/>
    </source>
</evidence>
<keyword evidence="11 18" id="KW-0267">Excision nuclease</keyword>
<evidence type="ECO:0000256" key="13">
    <source>
        <dbReference type="ARBA" id="ARBA00023204"/>
    </source>
</evidence>
<evidence type="ECO:0000256" key="8">
    <source>
        <dbReference type="ARBA" id="ARBA00022771"/>
    </source>
</evidence>
<dbReference type="PROSITE" id="PS00211">
    <property type="entry name" value="ABC_TRANSPORTER_1"/>
    <property type="match status" value="2"/>
</dbReference>
<keyword evidence="6 18" id="KW-0227">DNA damage</keyword>
<dbReference type="Pfam" id="PF17760">
    <property type="entry name" value="UvrA_inter"/>
    <property type="match status" value="1"/>
</dbReference>
<evidence type="ECO:0000256" key="12">
    <source>
        <dbReference type="ARBA" id="ARBA00023125"/>
    </source>
</evidence>
<dbReference type="GO" id="GO:0009432">
    <property type="term" value="P:SOS response"/>
    <property type="evidence" value="ECO:0007669"/>
    <property type="project" value="UniProtKB-UniRule"/>
</dbReference>
<dbReference type="InterPro" id="IPR041102">
    <property type="entry name" value="UvrA_inter"/>
</dbReference>
<keyword evidence="2 18" id="KW-0963">Cytoplasm</keyword>
<reference evidence="20 21" key="1">
    <citation type="submission" date="2019-11" db="EMBL/GenBank/DDBJ databases">
        <title>Whole-genome sequence of a Rhodoblastus acidophilus DSM 142.</title>
        <authorList>
            <person name="Kyndt J.A."/>
            <person name="Meyer T.E."/>
        </authorList>
    </citation>
    <scope>NUCLEOTIDE SEQUENCE [LARGE SCALE GENOMIC DNA]</scope>
    <source>
        <strain evidence="20 21">DSM 142</strain>
    </source>
</reference>
<dbReference type="FunFam" id="1.20.1580.10:FF:000002">
    <property type="entry name" value="UvrABC system protein A"/>
    <property type="match status" value="1"/>
</dbReference>
<dbReference type="AlphaFoldDB" id="A0A6N8DM43"/>
<keyword evidence="7 18" id="KW-0228">DNA excision</keyword>
<dbReference type="Gene3D" id="1.20.1580.10">
    <property type="entry name" value="ABC transporter ATPase like domain"/>
    <property type="match status" value="3"/>
</dbReference>
<keyword evidence="14 18" id="KW-0742">SOS response</keyword>
<feature type="binding site" evidence="18">
    <location>
        <begin position="674"/>
        <end position="681"/>
    </location>
    <ligand>
        <name>ATP</name>
        <dbReference type="ChEBI" id="CHEBI:30616"/>
    </ligand>
</feature>
<dbReference type="CDD" id="cd03270">
    <property type="entry name" value="ABC_UvrA_I"/>
    <property type="match status" value="1"/>
</dbReference>
<keyword evidence="9 18" id="KW-0862">Zinc</keyword>
<dbReference type="Proteomes" id="UP000439113">
    <property type="component" value="Unassembled WGS sequence"/>
</dbReference>
<dbReference type="InterPro" id="IPR027417">
    <property type="entry name" value="P-loop_NTPase"/>
</dbReference>
<sequence length="979" mass="108250">MDQTSKKKAPARKPKAVAVAAETPEQVALRIGEGRVISLRGAREHNLKNIDLTIPRDKLVVFTGLSGSGKSSLAFDTIYAEGQRRYVESLSAYARQFLEMMQKPDIDHIDGLSPAISIEQKTTSKNPRSTVGTVTEIHDYMRLLWARAGIPYSPATGLPIESQTVSQMVDRVLALPERSRLYLLAPVVRGRKGEYRKEIAEFQKRGFQRVKIDGQFYDIADAPALDKKLKHDIDVVVDRIVVRADISARLAESFETALELADGIAVVEFAEGSKDPIVFSSKFSCPVSGFSIPEIEPRLFSFNNPFGACPKCGGIGFEQKVDADLIVPNPELTLKKGAIAPWAKSPSPYYGQTLEALGRAFKFRVEDRWSKLPPIAQKMILYGTGDQDILFQYSDGNRSYEVKKPFEGVIRNLERRFIETESDWSREEIGRYMTAKPCNACSGFRLKPEALAVKIDHKHIGEISELSVRDAQRFFSELPQKLDSKRNEIAARILREIDERLKFLVDVGLDYLTLSRNSGTLSGGESQRIRLASQIGSGLTGVLYVLDEPSIGLHQRDNARLLETLKRLRDLGNSVIVVEHDEDAILIADYVVDVGPGAGVHGGEIVSQGTPAQIMADPNSLTGDYLTGRKQVATPKTRRKPDPDRVLKLFGARGNNLRNVDVEIPLGLFTCITGVSGGGKSTLIIDTLYKAVARRLNGALEHPAPFDNLEGLEHIDKVIDIDQSPIGRTPRSNPATYIGAFTPIRDWFANLPEAKTRGYGPGRFSFNVKGGRCEACQGDGVIKIEMHFLPDVYVTCDVCKGKRYDRETLEVRYKDKSIADVLDMTVEEAGELFKAVPSIRDKMKTLSRVGLDYVKVGQQATTLSGGEAQRVKLSKELSRRSTGRTLYILDEPTTGLHFHDVRKLLEVLHELVEQGNSVVVIEHNLDVVKTADWVIDMGPEGGDGGGTIVAQGPPEAIMKSKTSHTGRFLKEAAQRRAMP</sequence>
<gene>
    <name evidence="18 20" type="primary">uvrA</name>
    <name evidence="20" type="ORF">GJ654_04505</name>
</gene>
<evidence type="ECO:0000256" key="2">
    <source>
        <dbReference type="ARBA" id="ARBA00022490"/>
    </source>
</evidence>
<feature type="binding site" evidence="18">
    <location>
        <begin position="64"/>
        <end position="71"/>
    </location>
    <ligand>
        <name>ATP</name>
        <dbReference type="ChEBI" id="CHEBI:30616"/>
    </ligand>
</feature>
<keyword evidence="20" id="KW-0378">Hydrolase</keyword>
<dbReference type="InterPro" id="IPR003439">
    <property type="entry name" value="ABC_transporter-like_ATP-bd"/>
</dbReference>
<dbReference type="GO" id="GO:0008270">
    <property type="term" value="F:zinc ion binding"/>
    <property type="evidence" value="ECO:0007669"/>
    <property type="project" value="UniProtKB-UniRule"/>
</dbReference>
<dbReference type="Gene3D" id="1.10.8.280">
    <property type="entry name" value="ABC transporter ATPase domain-like"/>
    <property type="match status" value="1"/>
</dbReference>
<keyword evidence="5 18" id="KW-0547">Nucleotide-binding</keyword>
<comment type="caution">
    <text evidence="20">The sequence shown here is derived from an EMBL/GenBank/DDBJ whole genome shotgun (WGS) entry which is preliminary data.</text>
</comment>
<dbReference type="InterPro" id="IPR004602">
    <property type="entry name" value="UvrA"/>
</dbReference>
<dbReference type="InterPro" id="IPR041552">
    <property type="entry name" value="UvrA_DNA-bd"/>
</dbReference>
<keyword evidence="10 18" id="KW-0067">ATP-binding</keyword>
<dbReference type="GO" id="GO:0003677">
    <property type="term" value="F:DNA binding"/>
    <property type="evidence" value="ECO:0007669"/>
    <property type="project" value="UniProtKB-UniRule"/>
</dbReference>
<evidence type="ECO:0000313" key="20">
    <source>
        <dbReference type="EMBL" id="MTV30251.1"/>
    </source>
</evidence>
<evidence type="ECO:0000256" key="15">
    <source>
        <dbReference type="ARBA" id="ARBA00038000"/>
    </source>
</evidence>
<dbReference type="PANTHER" id="PTHR43152">
    <property type="entry name" value="UVRABC SYSTEM PROTEIN A"/>
    <property type="match status" value="1"/>
</dbReference>
<feature type="domain" description="ABC transporter" evidence="19">
    <location>
        <begin position="641"/>
        <end position="970"/>
    </location>
</feature>
<dbReference type="GO" id="GO:0005524">
    <property type="term" value="F:ATP binding"/>
    <property type="evidence" value="ECO:0007669"/>
    <property type="project" value="UniProtKB-UniRule"/>
</dbReference>
<dbReference type="CDD" id="cd03271">
    <property type="entry name" value="ABC_UvrA_II"/>
    <property type="match status" value="1"/>
</dbReference>
<comment type="similarity">
    <text evidence="15 18">Belongs to the ABC transporter superfamily. UvrA family.</text>
</comment>